<comment type="catalytic activity">
    <reaction evidence="1">
        <text>2-phosphoglycolate + H2O = glycolate + phosphate</text>
        <dbReference type="Rhea" id="RHEA:14369"/>
        <dbReference type="ChEBI" id="CHEBI:15377"/>
        <dbReference type="ChEBI" id="CHEBI:29805"/>
        <dbReference type="ChEBI" id="CHEBI:43474"/>
        <dbReference type="ChEBI" id="CHEBI:58033"/>
        <dbReference type="EC" id="3.1.3.18"/>
    </reaction>
</comment>
<evidence type="ECO:0000256" key="2">
    <source>
        <dbReference type="ARBA" id="ARBA00001946"/>
    </source>
</evidence>
<evidence type="ECO:0000256" key="8">
    <source>
        <dbReference type="ARBA" id="ARBA00022842"/>
    </source>
</evidence>
<dbReference type="SFLD" id="SFLDG01129">
    <property type="entry name" value="C1.5:_HAD__Beta-PGM__Phosphata"/>
    <property type="match status" value="1"/>
</dbReference>
<evidence type="ECO:0000256" key="3">
    <source>
        <dbReference type="ARBA" id="ARBA00004818"/>
    </source>
</evidence>
<evidence type="ECO:0000256" key="7">
    <source>
        <dbReference type="ARBA" id="ARBA00022801"/>
    </source>
</evidence>
<keyword evidence="9" id="KW-0119">Carbohydrate metabolism</keyword>
<gene>
    <name evidence="10" type="primary">gph</name>
    <name evidence="10" type="ORF">VK792_10520</name>
</gene>
<organism evidence="10 11">
    <name type="scientific">Mesobacterium hydrothermale</name>
    <dbReference type="NCBI Taxonomy" id="3111907"/>
    <lineage>
        <taxon>Bacteria</taxon>
        <taxon>Pseudomonadati</taxon>
        <taxon>Pseudomonadota</taxon>
        <taxon>Alphaproteobacteria</taxon>
        <taxon>Rhodobacterales</taxon>
        <taxon>Roseobacteraceae</taxon>
        <taxon>Mesobacterium</taxon>
    </lineage>
</organism>
<dbReference type="GO" id="GO:0008967">
    <property type="term" value="F:phosphoglycolate phosphatase activity"/>
    <property type="evidence" value="ECO:0007669"/>
    <property type="project" value="UniProtKB-EC"/>
</dbReference>
<evidence type="ECO:0000313" key="11">
    <source>
        <dbReference type="Proteomes" id="UP001348149"/>
    </source>
</evidence>
<dbReference type="SUPFAM" id="SSF56784">
    <property type="entry name" value="HAD-like"/>
    <property type="match status" value="1"/>
</dbReference>
<proteinExistence type="inferred from homology"/>
<dbReference type="InterPro" id="IPR050155">
    <property type="entry name" value="HAD-like_hydrolase_sf"/>
</dbReference>
<protein>
    <recommendedName>
        <fullName evidence="5">phosphoglycolate phosphatase</fullName>
        <ecNumber evidence="5">3.1.3.18</ecNumber>
    </recommendedName>
</protein>
<comment type="similarity">
    <text evidence="4">Belongs to the HAD-like hydrolase superfamily. CbbY/CbbZ/Gph/YieH family.</text>
</comment>
<comment type="caution">
    <text evidence="10">The sequence shown here is derived from an EMBL/GenBank/DDBJ whole genome shotgun (WGS) entry which is preliminary data.</text>
</comment>
<evidence type="ECO:0000313" key="10">
    <source>
        <dbReference type="EMBL" id="MEC3861720.1"/>
    </source>
</evidence>
<dbReference type="PANTHER" id="PTHR43434:SF1">
    <property type="entry name" value="PHOSPHOGLYCOLATE PHOSPHATASE"/>
    <property type="match status" value="1"/>
</dbReference>
<dbReference type="InterPro" id="IPR036412">
    <property type="entry name" value="HAD-like_sf"/>
</dbReference>
<dbReference type="NCBIfam" id="TIGR01449">
    <property type="entry name" value="PGP_bact"/>
    <property type="match status" value="1"/>
</dbReference>
<dbReference type="SFLD" id="SFLDS00003">
    <property type="entry name" value="Haloacid_Dehalogenase"/>
    <property type="match status" value="1"/>
</dbReference>
<dbReference type="InterPro" id="IPR023214">
    <property type="entry name" value="HAD_sf"/>
</dbReference>
<dbReference type="InterPro" id="IPR041492">
    <property type="entry name" value="HAD_2"/>
</dbReference>
<dbReference type="Pfam" id="PF13419">
    <property type="entry name" value="HAD_2"/>
    <property type="match status" value="1"/>
</dbReference>
<dbReference type="InterPro" id="IPR006439">
    <property type="entry name" value="HAD-SF_hydro_IA"/>
</dbReference>
<keyword evidence="7 10" id="KW-0378">Hydrolase</keyword>
<evidence type="ECO:0000256" key="6">
    <source>
        <dbReference type="ARBA" id="ARBA00022723"/>
    </source>
</evidence>
<keyword evidence="8" id="KW-0460">Magnesium</keyword>
<comment type="pathway">
    <text evidence="3">Organic acid metabolism; glycolate biosynthesis; glycolate from 2-phosphoglycolate: step 1/1.</text>
</comment>
<reference evidence="10 11" key="1">
    <citation type="submission" date="2024-01" db="EMBL/GenBank/DDBJ databases">
        <title>Mesobacterium rodlantinim sp. nov., isolated from shallow sea hydrothermal systems off Kueishantao Island.</title>
        <authorList>
            <person name="Su Z."/>
            <person name="Tang K."/>
        </authorList>
    </citation>
    <scope>NUCLEOTIDE SEQUENCE [LARGE SCALE GENOMIC DNA]</scope>
    <source>
        <strain evidence="10 11">TK19101</strain>
    </source>
</reference>
<dbReference type="NCBIfam" id="TIGR01549">
    <property type="entry name" value="HAD-SF-IA-v1"/>
    <property type="match status" value="1"/>
</dbReference>
<sequence length="218" mass="23390">MARIVFDLDGTLIDSAPDIHGIANALLAEEGIDPITLAQARDFIGNGAAVFVKKMRLACGIPDSEQDRLHEAFVGRYDDAVNLTVPYPHVEAALKALKAEGHILGICTNKPIRPTHAVLKHLKLDGYFDTFWGGDSLPTHKPDPAPLFAAFEALGDGPMLYVGDSDVDAGTAVNAKVPFLLFTEGYRKQPVAEMPHDVAFSDFADLPGIVAQMLVDAA</sequence>
<dbReference type="PANTHER" id="PTHR43434">
    <property type="entry name" value="PHOSPHOGLYCOLATE PHOSPHATASE"/>
    <property type="match status" value="1"/>
</dbReference>
<name>A0ABU6HGY4_9RHOB</name>
<dbReference type="Gene3D" id="3.40.50.1000">
    <property type="entry name" value="HAD superfamily/HAD-like"/>
    <property type="match status" value="1"/>
</dbReference>
<keyword evidence="11" id="KW-1185">Reference proteome</keyword>
<accession>A0ABU6HGY4</accession>
<dbReference type="Proteomes" id="UP001348149">
    <property type="component" value="Unassembled WGS sequence"/>
</dbReference>
<dbReference type="EC" id="3.1.3.18" evidence="5"/>
<evidence type="ECO:0000256" key="1">
    <source>
        <dbReference type="ARBA" id="ARBA00000830"/>
    </source>
</evidence>
<keyword evidence="6" id="KW-0479">Metal-binding</keyword>
<evidence type="ECO:0000256" key="9">
    <source>
        <dbReference type="ARBA" id="ARBA00023277"/>
    </source>
</evidence>
<dbReference type="Gene3D" id="1.10.150.240">
    <property type="entry name" value="Putative phosphatase, domain 2"/>
    <property type="match status" value="1"/>
</dbReference>
<dbReference type="RefSeq" id="WP_326297441.1">
    <property type="nucleotide sequence ID" value="NZ_JAYLLH010000012.1"/>
</dbReference>
<comment type="cofactor">
    <cofactor evidence="2">
        <name>Mg(2+)</name>
        <dbReference type="ChEBI" id="CHEBI:18420"/>
    </cofactor>
</comment>
<dbReference type="InterPro" id="IPR023198">
    <property type="entry name" value="PGP-like_dom2"/>
</dbReference>
<dbReference type="EMBL" id="JAYLLH010000012">
    <property type="protein sequence ID" value="MEC3861720.1"/>
    <property type="molecule type" value="Genomic_DNA"/>
</dbReference>
<evidence type="ECO:0000256" key="5">
    <source>
        <dbReference type="ARBA" id="ARBA00013078"/>
    </source>
</evidence>
<dbReference type="InterPro" id="IPR037512">
    <property type="entry name" value="PGPase_prok"/>
</dbReference>
<evidence type="ECO:0000256" key="4">
    <source>
        <dbReference type="ARBA" id="ARBA00006171"/>
    </source>
</evidence>